<dbReference type="RefSeq" id="WP_158204249.1">
    <property type="nucleotide sequence ID" value="NZ_WSZK01000015.1"/>
</dbReference>
<dbReference type="PANTHER" id="PTHR34512">
    <property type="entry name" value="CELL SURFACE PROTEIN"/>
    <property type="match status" value="1"/>
</dbReference>
<dbReference type="Proteomes" id="UP000451471">
    <property type="component" value="Unassembled WGS sequence"/>
</dbReference>
<dbReference type="InterPro" id="IPR011047">
    <property type="entry name" value="Quinoprotein_ADH-like_sf"/>
</dbReference>
<dbReference type="PANTHER" id="PTHR34512:SF30">
    <property type="entry name" value="OUTER MEMBRANE PROTEIN ASSEMBLY FACTOR BAMB"/>
    <property type="match status" value="1"/>
</dbReference>
<gene>
    <name evidence="2" type="ORF">GQS65_08780</name>
</gene>
<dbReference type="PROSITE" id="PS51257">
    <property type="entry name" value="PROKAR_LIPOPROTEIN"/>
    <property type="match status" value="1"/>
</dbReference>
<name>A0A6B0GPJ3_9EURY</name>
<dbReference type="AlphaFoldDB" id="A0A6B0GPJ3"/>
<dbReference type="Gene3D" id="2.130.10.10">
    <property type="entry name" value="YVTN repeat-like/Quinoprotein amine dehydrogenase"/>
    <property type="match status" value="1"/>
</dbReference>
<dbReference type="SUPFAM" id="SSF50998">
    <property type="entry name" value="Quinoprotein alcohol dehydrogenase-like"/>
    <property type="match status" value="1"/>
</dbReference>
<comment type="caution">
    <text evidence="2">The sequence shown here is derived from an EMBL/GenBank/DDBJ whole genome shotgun (WGS) entry which is preliminary data.</text>
</comment>
<dbReference type="Pfam" id="PF13360">
    <property type="entry name" value="PQQ_2"/>
    <property type="match status" value="1"/>
</dbReference>
<accession>A0A6B0GPJ3</accession>
<dbReference type="EMBL" id="WSZK01000015">
    <property type="protein sequence ID" value="MWG34583.1"/>
    <property type="molecule type" value="Genomic_DNA"/>
</dbReference>
<sequence length="397" mass="42190">MASRRQFLTGLGALGATTFTGCLGLGAGGAPEGQQWSVSPGQSVEQFGLDRTGVYATVSEEGGDGATVGPDGRSYALVRLDPDTGEERWRRSLETRADALHVDGDRAYVLLGYLDDPRTDVANDGYTELLAVDGAGDQRWRRELPATRAPLVGDATGVYAIADGRVVALTHEGSTRWQTDLERPGVQMAVEGGALFVAGRRGGVDGAMAALDAESGTVRWHRDETVETPFTPETALVANADSVFAAADGELVTLDRATGETVWDTHFGDGVVTALGVTETDLSVATATDNQGQNGGGRFGTLYGISADDGVERSEFRLDEPVIDAAFRGRRAAALTHTGRVVGTELGTPPFETRYEIDLDWEETRRGRIDALGDALYVRTPAETVLKLVPPTETDEE</sequence>
<dbReference type="InterPro" id="IPR002372">
    <property type="entry name" value="PQQ_rpt_dom"/>
</dbReference>
<dbReference type="PROSITE" id="PS51318">
    <property type="entry name" value="TAT"/>
    <property type="match status" value="1"/>
</dbReference>
<protein>
    <submittedName>
        <fullName evidence="2">PQQ-binding-like beta-propeller repeat protein</fullName>
    </submittedName>
</protein>
<dbReference type="InterPro" id="IPR006311">
    <property type="entry name" value="TAT_signal"/>
</dbReference>
<evidence type="ECO:0000313" key="2">
    <source>
        <dbReference type="EMBL" id="MWG34583.1"/>
    </source>
</evidence>
<feature type="domain" description="Pyrrolo-quinoline quinone repeat" evidence="1">
    <location>
        <begin position="130"/>
        <end position="265"/>
    </location>
</feature>
<evidence type="ECO:0000313" key="3">
    <source>
        <dbReference type="Proteomes" id="UP000451471"/>
    </source>
</evidence>
<reference evidence="2 3" key="1">
    <citation type="submission" date="2019-12" db="EMBL/GenBank/DDBJ databases">
        <title>Halocatena pleomorpha gen. nov. sp. nov., an extremely halophilic archaeon of family Halobacteriaceae isolated from saltpan soil.</title>
        <authorList>
            <person name="Pal Y."/>
            <person name="Verma A."/>
            <person name="Krishnamurthi S."/>
            <person name="Kumar P."/>
        </authorList>
    </citation>
    <scope>NUCLEOTIDE SEQUENCE [LARGE SCALE GENOMIC DNA]</scope>
    <source>
        <strain evidence="2 3">JCM 16495</strain>
    </source>
</reference>
<organism evidence="2 3">
    <name type="scientific">Halomarina oriensis</name>
    <dbReference type="NCBI Taxonomy" id="671145"/>
    <lineage>
        <taxon>Archaea</taxon>
        <taxon>Methanobacteriati</taxon>
        <taxon>Methanobacteriota</taxon>
        <taxon>Stenosarchaea group</taxon>
        <taxon>Halobacteria</taxon>
        <taxon>Halobacteriales</taxon>
        <taxon>Natronomonadaceae</taxon>
        <taxon>Halomarina</taxon>
    </lineage>
</organism>
<dbReference type="OrthoDB" id="145878at2157"/>
<proteinExistence type="predicted"/>
<dbReference type="InterPro" id="IPR015943">
    <property type="entry name" value="WD40/YVTN_repeat-like_dom_sf"/>
</dbReference>
<keyword evidence="3" id="KW-1185">Reference proteome</keyword>
<evidence type="ECO:0000259" key="1">
    <source>
        <dbReference type="Pfam" id="PF13360"/>
    </source>
</evidence>